<name>A0AAW3JRJ4_9FIRM</name>
<dbReference type="Pfam" id="PF14277">
    <property type="entry name" value="DUF4364"/>
    <property type="match status" value="1"/>
</dbReference>
<dbReference type="AlphaFoldDB" id="A0AAW3JRJ4"/>
<evidence type="ECO:0000313" key="1">
    <source>
        <dbReference type="EMBL" id="KQC84374.1"/>
    </source>
</evidence>
<organism evidence="1 2">
    <name type="scientific">Butyribacter intestini</name>
    <dbReference type="NCBI Taxonomy" id="1703332"/>
    <lineage>
        <taxon>Bacteria</taxon>
        <taxon>Bacillati</taxon>
        <taxon>Bacillota</taxon>
        <taxon>Clostridia</taxon>
        <taxon>Lachnospirales</taxon>
        <taxon>Lachnospiraceae</taxon>
        <taxon>Butyribacter</taxon>
    </lineage>
</organism>
<evidence type="ECO:0008006" key="3">
    <source>
        <dbReference type="Google" id="ProtNLM"/>
    </source>
</evidence>
<dbReference type="EMBL" id="LLKB01000006">
    <property type="protein sequence ID" value="KQC84374.1"/>
    <property type="molecule type" value="Genomic_DNA"/>
</dbReference>
<proteinExistence type="predicted"/>
<dbReference type="RefSeq" id="WP_022014069.1">
    <property type="nucleotide sequence ID" value="NZ_DBGBRS010000003.1"/>
</dbReference>
<dbReference type="Proteomes" id="UP000050833">
    <property type="component" value="Unassembled WGS sequence"/>
</dbReference>
<accession>A0AAW3JRJ4</accession>
<keyword evidence="2" id="KW-1185">Reference proteome</keyword>
<protein>
    <recommendedName>
        <fullName evidence="3">DUF4364 family protein</fullName>
    </recommendedName>
</protein>
<comment type="caution">
    <text evidence="1">The sequence shown here is derived from an EMBL/GenBank/DDBJ whole genome shotgun (WGS) entry which is preliminary data.</text>
</comment>
<reference evidence="1 2" key="1">
    <citation type="submission" date="2015-10" db="EMBL/GenBank/DDBJ databases">
        <title>Butyribacter intestini gen. nov., sp. nov., a butyric acid-producing bacterium of the family Lachnospiraceae isolated from the human faeces.</title>
        <authorList>
            <person name="Zou Y."/>
            <person name="Xue W."/>
            <person name="Luo G."/>
            <person name="Lv M."/>
        </authorList>
    </citation>
    <scope>NUCLEOTIDE SEQUENCE [LARGE SCALE GENOMIC DNA]</scope>
    <source>
        <strain evidence="1 2">TF01-11</strain>
    </source>
</reference>
<gene>
    <name evidence="1" type="ORF">APZ18_13810</name>
</gene>
<dbReference type="InterPro" id="IPR025374">
    <property type="entry name" value="DUF4364"/>
</dbReference>
<sequence length="173" mass="20037">MTPESRKLYKLIILYFLSLTKQPMSNAIISDFILTNNYTDYFSIQETLTNLLEDDMIESEQTHATSYYKIKPAGQEILTFFGKQLPDSTKAQIRKYLSENRVSIVENTSIHTDYTHVKNKEYIARCSIVERGSVLLEVSLNVPTEEEAIQVCKNFKKKNEKIYSLLFSELSVE</sequence>
<evidence type="ECO:0000313" key="2">
    <source>
        <dbReference type="Proteomes" id="UP000050833"/>
    </source>
</evidence>